<keyword evidence="5 7" id="KW-1015">Disulfide bond</keyword>
<dbReference type="PROSITE" id="PS50026">
    <property type="entry name" value="EGF_3"/>
    <property type="match status" value="8"/>
</dbReference>
<feature type="domain" description="EGF-like" evidence="9">
    <location>
        <begin position="168"/>
        <end position="209"/>
    </location>
</feature>
<feature type="repeat" description="LDL-receptor class B" evidence="8">
    <location>
        <begin position="628"/>
        <end position="670"/>
    </location>
</feature>
<proteinExistence type="predicted"/>
<evidence type="ECO:0000256" key="8">
    <source>
        <dbReference type="PROSITE-ProRule" id="PRU00461"/>
    </source>
</evidence>
<dbReference type="PANTHER" id="PTHR24039:SF28">
    <property type="entry name" value="EGF-LIKE DOMAIN-CONTAINING PROTEIN"/>
    <property type="match status" value="1"/>
</dbReference>
<dbReference type="SMART" id="SM00181">
    <property type="entry name" value="EGF"/>
    <property type="match status" value="10"/>
</dbReference>
<dbReference type="PANTHER" id="PTHR24039">
    <property type="entry name" value="FIBRILLIN-RELATED"/>
    <property type="match status" value="1"/>
</dbReference>
<keyword evidence="3" id="KW-0677">Repeat</keyword>
<evidence type="ECO:0000256" key="5">
    <source>
        <dbReference type="ARBA" id="ARBA00023157"/>
    </source>
</evidence>
<evidence type="ECO:0000259" key="9">
    <source>
        <dbReference type="PROSITE" id="PS50026"/>
    </source>
</evidence>
<evidence type="ECO:0000256" key="2">
    <source>
        <dbReference type="ARBA" id="ARBA00022729"/>
    </source>
</evidence>
<feature type="disulfide bond" evidence="7">
    <location>
        <begin position="317"/>
        <end position="334"/>
    </location>
</feature>
<organism evidence="10 11">
    <name type="scientific">Romanomermis culicivorax</name>
    <name type="common">Nematode worm</name>
    <dbReference type="NCBI Taxonomy" id="13658"/>
    <lineage>
        <taxon>Eukaryota</taxon>
        <taxon>Metazoa</taxon>
        <taxon>Ecdysozoa</taxon>
        <taxon>Nematoda</taxon>
        <taxon>Enoplea</taxon>
        <taxon>Dorylaimia</taxon>
        <taxon>Mermithida</taxon>
        <taxon>Mermithoidea</taxon>
        <taxon>Mermithidae</taxon>
        <taxon>Romanomermis</taxon>
    </lineage>
</organism>
<feature type="repeat" description="LDL-receptor class B" evidence="8">
    <location>
        <begin position="585"/>
        <end position="627"/>
    </location>
</feature>
<dbReference type="WBParaSite" id="nRc.2.0.1.t25919-RA">
    <property type="protein sequence ID" value="nRc.2.0.1.t25919-RA"/>
    <property type="gene ID" value="nRc.2.0.1.g25919"/>
</dbReference>
<dbReference type="AlphaFoldDB" id="A0A915JIE6"/>
<feature type="disulfide bond" evidence="7">
    <location>
        <begin position="178"/>
        <end position="195"/>
    </location>
</feature>
<keyword evidence="10" id="KW-1185">Reference proteome</keyword>
<dbReference type="GO" id="GO:0005509">
    <property type="term" value="F:calcium ion binding"/>
    <property type="evidence" value="ECO:0007669"/>
    <property type="project" value="InterPro"/>
</dbReference>
<dbReference type="Proteomes" id="UP000887565">
    <property type="component" value="Unplaced"/>
</dbReference>
<reference evidence="11" key="1">
    <citation type="submission" date="2022-11" db="UniProtKB">
        <authorList>
            <consortium name="WormBaseParasite"/>
        </authorList>
    </citation>
    <scope>IDENTIFICATION</scope>
</reference>
<feature type="domain" description="EGF-like" evidence="9">
    <location>
        <begin position="211"/>
        <end position="254"/>
    </location>
</feature>
<evidence type="ECO:0000256" key="4">
    <source>
        <dbReference type="ARBA" id="ARBA00022837"/>
    </source>
</evidence>
<dbReference type="SMART" id="SM00135">
    <property type="entry name" value="LY"/>
    <property type="match status" value="2"/>
</dbReference>
<dbReference type="SUPFAM" id="SSF57184">
    <property type="entry name" value="Growth factor receptor domain"/>
    <property type="match status" value="2"/>
</dbReference>
<dbReference type="InterPro" id="IPR009030">
    <property type="entry name" value="Growth_fac_rcpt_cys_sf"/>
</dbReference>
<feature type="domain" description="EGF-like" evidence="9">
    <location>
        <begin position="454"/>
        <end position="494"/>
    </location>
</feature>
<dbReference type="InterPro" id="IPR000033">
    <property type="entry name" value="LDLR_classB_rpt"/>
</dbReference>
<evidence type="ECO:0000313" key="10">
    <source>
        <dbReference type="Proteomes" id="UP000887565"/>
    </source>
</evidence>
<dbReference type="CDD" id="cd00054">
    <property type="entry name" value="EGF_CA"/>
    <property type="match status" value="1"/>
</dbReference>
<feature type="disulfide bond" evidence="7">
    <location>
        <begin position="418"/>
        <end position="435"/>
    </location>
</feature>
<dbReference type="OMA" id="CNCEVNT"/>
<evidence type="ECO:0000256" key="1">
    <source>
        <dbReference type="ARBA" id="ARBA00022536"/>
    </source>
</evidence>
<feature type="domain" description="EGF-like" evidence="9">
    <location>
        <begin position="495"/>
        <end position="535"/>
    </location>
</feature>
<feature type="disulfide bond" evidence="7">
    <location>
        <begin position="363"/>
        <end position="380"/>
    </location>
</feature>
<evidence type="ECO:0000256" key="7">
    <source>
        <dbReference type="PROSITE-ProRule" id="PRU00076"/>
    </source>
</evidence>
<comment type="caution">
    <text evidence="7">Lacks conserved residue(s) required for the propagation of feature annotation.</text>
</comment>
<dbReference type="Gene3D" id="2.120.10.30">
    <property type="entry name" value="TolB, C-terminal domain"/>
    <property type="match status" value="1"/>
</dbReference>
<dbReference type="SUPFAM" id="SSF63825">
    <property type="entry name" value="YWTD domain"/>
    <property type="match status" value="1"/>
</dbReference>
<dbReference type="InterPro" id="IPR000742">
    <property type="entry name" value="EGF"/>
</dbReference>
<dbReference type="InterPro" id="IPR011042">
    <property type="entry name" value="6-blade_b-propeller_TolB-like"/>
</dbReference>
<feature type="domain" description="EGF-like" evidence="9">
    <location>
        <begin position="407"/>
        <end position="450"/>
    </location>
</feature>
<sequence>METPDIPVITTPDNPVVVAPDLQGRGQPCGVGGDDSVTFCDPNAHCSFNSTLNSSLCVCKNAFEGDGLTCRMAVVDHGFLLPLEPENTKNVSTTIPGGGLVLFPLGFTLQTPFPPLIIGARPGLSLETPPAADGRPCGQTRCHADAHCLWDGRRQSFYCQCRSGYSGDGQVCSSHQECHVHGACVYSRTLGHYHCQCRPPYFGDGRNCVSHGETCDKVQNCDRNADCVYRQNELGGAYLCRCKSGFSGDGYNCKPSTTPALVQCNILNTCSPNAQCVYAASGNYVCQCKTGYKGDGYRCEIDSASVARHQCRSQEDCHVSGHCVNRDGLEDYFCECLPGFKGDGVNVCEPSDQCNPGVPTSTCGQNAHCSYDDLEHAYICKCDQGYYGDGRSCQAGVRPPVAMPPVVAKTCRDDPSMCHRYAACSIDQSGQSYSCRCNTGYRGDGVQNCEQERERAVCSSVNICDKNARCETNNMGEYECRCNPGYEGDGLYCRRVEDCLQNLNMCDRHAECVPDVSKYVCRCKPGYHGSGTRCTADEDLRDQSIVFAQGMSLVLRGLKENDTAKNLIVVPQQIAVGLDFDCRQTKLFWTDVTGHALRSANADGSNVTLVTDKGLESPEGVAVDPTSGNIYYADSQSDIIGVIRSDGTFNYPLIKDGLVNPRALAIDFVDKYKILEGDDN</sequence>
<dbReference type="PROSITE" id="PS01186">
    <property type="entry name" value="EGF_2"/>
    <property type="match status" value="8"/>
</dbReference>
<dbReference type="InterPro" id="IPR024731">
    <property type="entry name" value="NELL2-like_EGF"/>
</dbReference>
<dbReference type="SMART" id="SM00179">
    <property type="entry name" value="EGF_CA"/>
    <property type="match status" value="4"/>
</dbReference>
<dbReference type="Pfam" id="PF12947">
    <property type="entry name" value="EGF_3"/>
    <property type="match status" value="3"/>
</dbReference>
<keyword evidence="1 7" id="KW-0245">EGF-like domain</keyword>
<feature type="domain" description="EGF-like" evidence="9">
    <location>
        <begin position="350"/>
        <end position="394"/>
    </location>
</feature>
<protein>
    <submittedName>
        <fullName evidence="11">EGF-like domain-containing protein</fullName>
    </submittedName>
</protein>
<keyword evidence="6" id="KW-0325">Glycoprotein</keyword>
<accession>A0A915JIE6</accession>
<dbReference type="Pfam" id="PF00058">
    <property type="entry name" value="Ldl_recept_b"/>
    <property type="match status" value="2"/>
</dbReference>
<feature type="domain" description="EGF-like" evidence="9">
    <location>
        <begin position="260"/>
        <end position="300"/>
    </location>
</feature>
<keyword evidence="2" id="KW-0732">Signal</keyword>
<dbReference type="Gene3D" id="2.10.25.10">
    <property type="entry name" value="Laminin"/>
    <property type="match status" value="10"/>
</dbReference>
<evidence type="ECO:0000256" key="6">
    <source>
        <dbReference type="ARBA" id="ARBA00023180"/>
    </source>
</evidence>
<feature type="domain" description="EGF-like" evidence="9">
    <location>
        <begin position="307"/>
        <end position="349"/>
    </location>
</feature>
<dbReference type="Pfam" id="PF00008">
    <property type="entry name" value="EGF"/>
    <property type="match status" value="1"/>
</dbReference>
<dbReference type="InterPro" id="IPR001881">
    <property type="entry name" value="EGF-like_Ca-bd_dom"/>
</dbReference>
<keyword evidence="4" id="KW-0106">Calcium</keyword>
<evidence type="ECO:0000256" key="3">
    <source>
        <dbReference type="ARBA" id="ARBA00022737"/>
    </source>
</evidence>
<name>A0A915JIE6_ROMCU</name>
<dbReference type="PROSITE" id="PS51120">
    <property type="entry name" value="LDLRB"/>
    <property type="match status" value="2"/>
</dbReference>
<evidence type="ECO:0000313" key="11">
    <source>
        <dbReference type="WBParaSite" id="nRc.2.0.1.t25919-RA"/>
    </source>
</evidence>